<reference evidence="2" key="1">
    <citation type="submission" date="2022-07" db="EMBL/GenBank/DDBJ databases">
        <title>Fungi with potential for degradation of polypropylene.</title>
        <authorList>
            <person name="Gostincar C."/>
        </authorList>
    </citation>
    <scope>NUCLEOTIDE SEQUENCE</scope>
    <source>
        <strain evidence="2">EXF-13308</strain>
    </source>
</reference>
<comment type="caution">
    <text evidence="2">The sequence shown here is derived from an EMBL/GenBank/DDBJ whole genome shotgun (WGS) entry which is preliminary data.</text>
</comment>
<dbReference type="CDD" id="cd20558">
    <property type="entry name" value="CYCLIN_ScPCL7-like"/>
    <property type="match status" value="1"/>
</dbReference>
<proteinExistence type="predicted"/>
<dbReference type="GO" id="GO:0016538">
    <property type="term" value="F:cyclin-dependent protein serine/threonine kinase regulator activity"/>
    <property type="evidence" value="ECO:0007669"/>
    <property type="project" value="TreeGrafter"/>
</dbReference>
<dbReference type="GO" id="GO:0000307">
    <property type="term" value="C:cyclin-dependent protein kinase holoenzyme complex"/>
    <property type="evidence" value="ECO:0007669"/>
    <property type="project" value="TreeGrafter"/>
</dbReference>
<feature type="compositionally biased region" description="Acidic residues" evidence="1">
    <location>
        <begin position="374"/>
        <end position="401"/>
    </location>
</feature>
<dbReference type="Gene3D" id="1.10.472.10">
    <property type="entry name" value="Cyclin-like"/>
    <property type="match status" value="1"/>
</dbReference>
<dbReference type="PANTHER" id="PTHR15615:SF117">
    <property type="entry name" value="PHO85 CYCLIN PHO80"/>
    <property type="match status" value="1"/>
</dbReference>
<feature type="compositionally biased region" description="Low complexity" evidence="1">
    <location>
        <begin position="174"/>
        <end position="186"/>
    </location>
</feature>
<dbReference type="Pfam" id="PF08613">
    <property type="entry name" value="Cyclin"/>
    <property type="match status" value="1"/>
</dbReference>
<dbReference type="Proteomes" id="UP001174694">
    <property type="component" value="Unassembled WGS sequence"/>
</dbReference>
<accession>A0AA38RT53</accession>
<organism evidence="2 3">
    <name type="scientific">Pleurostoma richardsiae</name>
    <dbReference type="NCBI Taxonomy" id="41990"/>
    <lineage>
        <taxon>Eukaryota</taxon>
        <taxon>Fungi</taxon>
        <taxon>Dikarya</taxon>
        <taxon>Ascomycota</taxon>
        <taxon>Pezizomycotina</taxon>
        <taxon>Sordariomycetes</taxon>
        <taxon>Sordariomycetidae</taxon>
        <taxon>Calosphaeriales</taxon>
        <taxon>Pleurostomataceae</taxon>
        <taxon>Pleurostoma</taxon>
    </lineage>
</organism>
<name>A0AA38RT53_9PEZI</name>
<sequence>MLTRSPVPARSSNASPSTFHTFHYAPAAVGPSPHLSPRAPTTASSRRPSISSATAAMTSSPKPSSQKQPQKKQQQQERPPPPKEYVSVDAATQYSPMEPVNYTAPRQPHSPQSKTPSELPPTPGPQPMALTDEGGESSQQRDGRGPLPQEQPQIVRAAPPMSPNKRRNSQVIPSDSAVASSSSAADESAEANSKRARPDTPPPKVLPQRYEFCPVEDMVVLIANMLAELIETNDALALKSGHLTRFHSRTAPGISVLDYLHRLAKHATLTPPLLLSMVYYIDRLCALYPDFTINTLTVHRFLITAATVAAKGLSDSFWNNSTYARVGGVRVAELKLLELEFLYRVDWKIVPNPEVLVAYYRGLVERSPAYVLQGEEEKEDGVEAEDEEEDDDSEEVDDESNEGATTDGVSLTGQQDRNE</sequence>
<feature type="compositionally biased region" description="Polar residues" evidence="1">
    <location>
        <begin position="403"/>
        <end position="419"/>
    </location>
</feature>
<feature type="compositionally biased region" description="Low complexity" evidence="1">
    <location>
        <begin position="48"/>
        <end position="77"/>
    </location>
</feature>
<gene>
    <name evidence="2" type="ORF">NKR23_g7592</name>
</gene>
<evidence type="ECO:0000313" key="3">
    <source>
        <dbReference type="Proteomes" id="UP001174694"/>
    </source>
</evidence>
<dbReference type="InterPro" id="IPR013922">
    <property type="entry name" value="Cyclin_PHO80-like"/>
</dbReference>
<dbReference type="PANTHER" id="PTHR15615">
    <property type="match status" value="1"/>
</dbReference>
<feature type="region of interest" description="Disordered" evidence="1">
    <location>
        <begin position="24"/>
        <end position="207"/>
    </location>
</feature>
<dbReference type="GO" id="GO:0019901">
    <property type="term" value="F:protein kinase binding"/>
    <property type="evidence" value="ECO:0007669"/>
    <property type="project" value="InterPro"/>
</dbReference>
<dbReference type="InterPro" id="IPR036915">
    <property type="entry name" value="Cyclin-like_sf"/>
</dbReference>
<evidence type="ECO:0000256" key="1">
    <source>
        <dbReference type="SAM" id="MobiDB-lite"/>
    </source>
</evidence>
<keyword evidence="3" id="KW-1185">Reference proteome</keyword>
<dbReference type="EMBL" id="JANBVO010000024">
    <property type="protein sequence ID" value="KAJ9141935.1"/>
    <property type="molecule type" value="Genomic_DNA"/>
</dbReference>
<dbReference type="SUPFAM" id="SSF47954">
    <property type="entry name" value="Cyclin-like"/>
    <property type="match status" value="1"/>
</dbReference>
<protein>
    <submittedName>
        <fullName evidence="2">Nuc-1 negative regulatory protein preg</fullName>
    </submittedName>
</protein>
<feature type="region of interest" description="Disordered" evidence="1">
    <location>
        <begin position="372"/>
        <end position="419"/>
    </location>
</feature>
<evidence type="ECO:0000313" key="2">
    <source>
        <dbReference type="EMBL" id="KAJ9141935.1"/>
    </source>
</evidence>
<dbReference type="AlphaFoldDB" id="A0AA38RT53"/>
<dbReference type="GO" id="GO:0005634">
    <property type="term" value="C:nucleus"/>
    <property type="evidence" value="ECO:0007669"/>
    <property type="project" value="TreeGrafter"/>
</dbReference>